<feature type="binding site" evidence="5">
    <location>
        <position position="139"/>
    </location>
    <ligand>
        <name>chlorophyll a</name>
        <dbReference type="ChEBI" id="CHEBI:58416"/>
        <label>1</label>
    </ligand>
</feature>
<evidence type="ECO:0000313" key="8">
    <source>
        <dbReference type="EMBL" id="CAE7247639.1"/>
    </source>
</evidence>
<feature type="binding site" evidence="5">
    <location>
        <position position="262"/>
    </location>
    <ligand>
        <name>chlorophyll a</name>
        <dbReference type="ChEBI" id="CHEBI:58416"/>
        <label>1</label>
    </ligand>
</feature>
<feature type="transmembrane region" description="Helical" evidence="6">
    <location>
        <begin position="416"/>
        <end position="434"/>
    </location>
</feature>
<dbReference type="InterPro" id="IPR022796">
    <property type="entry name" value="Chloroa_b-bind"/>
</dbReference>
<dbReference type="Gene3D" id="1.10.3460.10">
    <property type="entry name" value="Chlorophyll a/b binding protein domain"/>
    <property type="match status" value="3"/>
</dbReference>
<reference evidence="8" key="1">
    <citation type="submission" date="2021-02" db="EMBL/GenBank/DDBJ databases">
        <authorList>
            <person name="Dougan E. K."/>
            <person name="Rhodes N."/>
            <person name="Thang M."/>
            <person name="Chan C."/>
        </authorList>
    </citation>
    <scope>NUCLEOTIDE SEQUENCE</scope>
</reference>
<evidence type="ECO:0000313" key="9">
    <source>
        <dbReference type="Proteomes" id="UP000604046"/>
    </source>
</evidence>
<keyword evidence="3" id="KW-0602">Photosynthesis</keyword>
<keyword evidence="4" id="KW-0934">Plastid</keyword>
<gene>
    <name evidence="8" type="primary">LHCSR1</name>
    <name evidence="8" type="ORF">SNAT2548_LOCUS11900</name>
</gene>
<name>A0A812LK92_9DINO</name>
<keyword evidence="7" id="KW-0732">Signal</keyword>
<dbReference type="EMBL" id="CAJNDS010001112">
    <property type="protein sequence ID" value="CAE7247639.1"/>
    <property type="molecule type" value="Genomic_DNA"/>
</dbReference>
<keyword evidence="9" id="KW-1185">Reference proteome</keyword>
<feature type="binding site" description="axial binding residue" evidence="5">
    <location>
        <position position="230"/>
    </location>
    <ligand>
        <name>chlorophyll b</name>
        <dbReference type="ChEBI" id="CHEBI:61721"/>
        <label>1</label>
    </ligand>
    <ligandPart>
        <name>Mg</name>
        <dbReference type="ChEBI" id="CHEBI:25107"/>
    </ligandPart>
</feature>
<dbReference type="InterPro" id="IPR001344">
    <property type="entry name" value="Chloro_AB-bd_pln"/>
</dbReference>
<comment type="caution">
    <text evidence="8">The sequence shown here is derived from an EMBL/GenBank/DDBJ whole genome shotgun (WGS) entry which is preliminary data.</text>
</comment>
<keyword evidence="5" id="KW-0148">Chlorophyll</keyword>
<dbReference type="GO" id="GO:0009765">
    <property type="term" value="P:photosynthesis, light harvesting"/>
    <property type="evidence" value="ECO:0007669"/>
    <property type="project" value="InterPro"/>
</dbReference>
<evidence type="ECO:0000256" key="6">
    <source>
        <dbReference type="SAM" id="Phobius"/>
    </source>
</evidence>
<feature type="binding site" evidence="5">
    <location>
        <position position="136"/>
    </location>
    <ligand>
        <name>chlorophyll a</name>
        <dbReference type="ChEBI" id="CHEBI:58416"/>
        <label>1</label>
    </ligand>
</feature>
<dbReference type="GO" id="GO:0009507">
    <property type="term" value="C:chloroplast"/>
    <property type="evidence" value="ECO:0007669"/>
    <property type="project" value="UniProtKB-SubCell"/>
</dbReference>
<keyword evidence="6" id="KW-0472">Membrane</keyword>
<dbReference type="Pfam" id="PF00504">
    <property type="entry name" value="Chloroa_b-bind"/>
    <property type="match status" value="3"/>
</dbReference>
<organism evidence="8 9">
    <name type="scientific">Symbiodinium natans</name>
    <dbReference type="NCBI Taxonomy" id="878477"/>
    <lineage>
        <taxon>Eukaryota</taxon>
        <taxon>Sar</taxon>
        <taxon>Alveolata</taxon>
        <taxon>Dinophyceae</taxon>
        <taxon>Suessiales</taxon>
        <taxon>Symbiodiniaceae</taxon>
        <taxon>Symbiodinium</taxon>
    </lineage>
</organism>
<dbReference type="GO" id="GO:0016020">
    <property type="term" value="C:membrane"/>
    <property type="evidence" value="ECO:0007669"/>
    <property type="project" value="InterPro"/>
</dbReference>
<proteinExistence type="predicted"/>
<evidence type="ECO:0000256" key="4">
    <source>
        <dbReference type="ARBA" id="ARBA00022640"/>
    </source>
</evidence>
<feature type="binding site" evidence="5">
    <location>
        <position position="276"/>
    </location>
    <ligand>
        <name>chlorophyll a</name>
        <dbReference type="ChEBI" id="CHEBI:58416"/>
        <label>1</label>
    </ligand>
</feature>
<comment type="subcellular location">
    <subcellularLocation>
        <location evidence="1">Plastid</location>
        <location evidence="1">Chloroplast</location>
    </subcellularLocation>
</comment>
<feature type="binding site" evidence="5">
    <location>
        <position position="258"/>
    </location>
    <ligand>
        <name>chlorophyll a</name>
        <dbReference type="ChEBI" id="CHEBI:58416"/>
        <label>6</label>
    </ligand>
</feature>
<feature type="signal peptide" evidence="7">
    <location>
        <begin position="1"/>
        <end position="23"/>
    </location>
</feature>
<evidence type="ECO:0000256" key="5">
    <source>
        <dbReference type="PIRSR" id="PIRSR601344-1"/>
    </source>
</evidence>
<dbReference type="GO" id="GO:0016168">
    <property type="term" value="F:chlorophyll binding"/>
    <property type="evidence" value="ECO:0007669"/>
    <property type="project" value="UniProtKB-KW"/>
</dbReference>
<dbReference type="OrthoDB" id="432473at2759"/>
<keyword evidence="6" id="KW-0812">Transmembrane</keyword>
<dbReference type="SUPFAM" id="SSF103511">
    <property type="entry name" value="Chlorophyll a-b binding protein"/>
    <property type="match status" value="3"/>
</dbReference>
<keyword evidence="2" id="KW-0150">Chloroplast</keyword>
<feature type="binding site" evidence="5">
    <location>
        <position position="122"/>
    </location>
    <ligand>
        <name>chlorophyll a</name>
        <dbReference type="ChEBI" id="CHEBI:58416"/>
        <label>1</label>
    </ligand>
</feature>
<dbReference type="PANTHER" id="PTHR21649">
    <property type="entry name" value="CHLOROPHYLL A/B BINDING PROTEIN"/>
    <property type="match status" value="1"/>
</dbReference>
<feature type="binding site" evidence="5">
    <location>
        <position position="264"/>
    </location>
    <ligand>
        <name>chlorophyll a</name>
        <dbReference type="ChEBI" id="CHEBI:58416"/>
        <label>1</label>
    </ligand>
</feature>
<sequence length="729" mass="77177">MTSKSATLGAMGAASLLAGSAVAAQAFVAPSSSSSTALRGAPAAQAHSASQGSAGQAAAATAVATAAVVLVSSRRAARSKAATARCAEATGVTDEKPFAGGLIGGESAFAGQDFNFDPLGLSVKCEKYLPWFREAELKHGRIAMLAFVGLVVPEIVRVPGTHPCYAAKTVVEAHNACAGNPPFPFLINANDFFGTENNTGPLFQVYAFCGVVEMLTTFAKTCNVSNKPGLTLENAGDYQLGTSFLPSEPEKIKEMKLKELKNGRLAMLAFGGAITQATLTGNGFPWLYAQKESTCALSSSVSPAAGSLAGRTQSQRSVVARQAGYKMSAAVPFLPMSPALEGIPGEEEGFDPMGFSLAFEIGWLREAELKHGRVAMLATVGWITTDLGYRVPGDAFQVSTIEAHDAMVKFGGMPQILIWCGLLEVLGLFAYVNMREGKTDRKPGDFGLRGFYPSDAKGQYEMQVKELRNGRLAMLAFSGIVTSAVLTQEQWPFFDAAISALPRKDEARSGAAFCGSAAPERAGRTLRQASSSKSLPFLPKPANLGGLVGGEAEFDPLGFSDLIDVRWLREAELKHGRVCMLATIGFVAEQYWQLPGFDGAEDALQAIYTAPLNATGVLLFLCGYIESSTYGGKITMLDMFEGEGAKREPGDLNFGKRFLPTDKAKAEELMVKELSNGRLAMLAISGMIHHNLVVKGPLFPLFPEGYVGPQGSWDLDSTAGALNSGRWGL</sequence>
<accession>A0A812LK92</accession>
<keyword evidence="5" id="KW-0157">Chromophore</keyword>
<dbReference type="Proteomes" id="UP000604046">
    <property type="component" value="Unassembled WGS sequence"/>
</dbReference>
<dbReference type="AlphaFoldDB" id="A0A812LK92"/>
<feature type="binding site" description="axial binding residue" evidence="5">
    <location>
        <position position="141"/>
    </location>
    <ligand>
        <name>chlorophyll b</name>
        <dbReference type="ChEBI" id="CHEBI:61721"/>
        <label>1</label>
    </ligand>
    <ligandPart>
        <name>Mg</name>
        <dbReference type="ChEBI" id="CHEBI:25107"/>
    </ligandPart>
</feature>
<keyword evidence="6" id="KW-1133">Transmembrane helix</keyword>
<feature type="binding site" evidence="5">
    <location>
        <position position="259"/>
    </location>
    <ligand>
        <name>chlorophyll a</name>
        <dbReference type="ChEBI" id="CHEBI:58416"/>
        <label>1</label>
    </ligand>
</feature>
<evidence type="ECO:0000256" key="2">
    <source>
        <dbReference type="ARBA" id="ARBA00022528"/>
    </source>
</evidence>
<evidence type="ECO:0000256" key="7">
    <source>
        <dbReference type="SAM" id="SignalP"/>
    </source>
</evidence>
<evidence type="ECO:0000256" key="1">
    <source>
        <dbReference type="ARBA" id="ARBA00004229"/>
    </source>
</evidence>
<evidence type="ECO:0000256" key="3">
    <source>
        <dbReference type="ARBA" id="ARBA00022531"/>
    </source>
</evidence>
<feature type="chain" id="PRO_5032618643" evidence="7">
    <location>
        <begin position="24"/>
        <end position="729"/>
    </location>
</feature>
<protein>
    <submittedName>
        <fullName evidence="8">LHCSR1 protein</fullName>
    </submittedName>
</protein>